<name>A0AAV8WTC5_9CUCU</name>
<sequence length="90" mass="10758">MNDQVVNPVDLAIYWLEYVIRHGGAPHIKNSSLKLHWFQLYLVDVISFVILFIIIFYYYFKLLLRNIYRMIQKNVKGKVTATKHVKQKTT</sequence>
<keyword evidence="2" id="KW-1133">Transmembrane helix</keyword>
<dbReference type="EMBL" id="JANEYF010005081">
    <property type="protein sequence ID" value="KAJ8929285.1"/>
    <property type="molecule type" value="Genomic_DNA"/>
</dbReference>
<gene>
    <name evidence="3" type="ORF">NQ314_018040</name>
</gene>
<dbReference type="GO" id="GO:0008194">
    <property type="term" value="F:UDP-glycosyltransferase activity"/>
    <property type="evidence" value="ECO:0007669"/>
    <property type="project" value="InterPro"/>
</dbReference>
<dbReference type="Proteomes" id="UP001162156">
    <property type="component" value="Unassembled WGS sequence"/>
</dbReference>
<reference evidence="3" key="1">
    <citation type="journal article" date="2023" name="Insect Mol. Biol.">
        <title>Genome sequencing provides insights into the evolution of gene families encoding plant cell wall-degrading enzymes in longhorned beetles.</title>
        <authorList>
            <person name="Shin N.R."/>
            <person name="Okamura Y."/>
            <person name="Kirsch R."/>
            <person name="Pauchet Y."/>
        </authorList>
    </citation>
    <scope>NUCLEOTIDE SEQUENCE</scope>
    <source>
        <strain evidence="3">RBIC_L_NR</strain>
    </source>
</reference>
<protein>
    <submittedName>
        <fullName evidence="3">Uncharacterized protein</fullName>
    </submittedName>
</protein>
<proteinExistence type="predicted"/>
<keyword evidence="4" id="KW-1185">Reference proteome</keyword>
<keyword evidence="2" id="KW-0812">Transmembrane</keyword>
<evidence type="ECO:0000256" key="1">
    <source>
        <dbReference type="ARBA" id="ARBA00022679"/>
    </source>
</evidence>
<dbReference type="AlphaFoldDB" id="A0AAV8WTC5"/>
<evidence type="ECO:0000313" key="3">
    <source>
        <dbReference type="EMBL" id="KAJ8929285.1"/>
    </source>
</evidence>
<keyword evidence="2" id="KW-0472">Membrane</keyword>
<comment type="caution">
    <text evidence="3">The sequence shown here is derived from an EMBL/GenBank/DDBJ whole genome shotgun (WGS) entry which is preliminary data.</text>
</comment>
<dbReference type="InterPro" id="IPR002213">
    <property type="entry name" value="UDP_glucos_trans"/>
</dbReference>
<evidence type="ECO:0000256" key="2">
    <source>
        <dbReference type="SAM" id="Phobius"/>
    </source>
</evidence>
<organism evidence="3 4">
    <name type="scientific">Rhamnusium bicolor</name>
    <dbReference type="NCBI Taxonomy" id="1586634"/>
    <lineage>
        <taxon>Eukaryota</taxon>
        <taxon>Metazoa</taxon>
        <taxon>Ecdysozoa</taxon>
        <taxon>Arthropoda</taxon>
        <taxon>Hexapoda</taxon>
        <taxon>Insecta</taxon>
        <taxon>Pterygota</taxon>
        <taxon>Neoptera</taxon>
        <taxon>Endopterygota</taxon>
        <taxon>Coleoptera</taxon>
        <taxon>Polyphaga</taxon>
        <taxon>Cucujiformia</taxon>
        <taxon>Chrysomeloidea</taxon>
        <taxon>Cerambycidae</taxon>
        <taxon>Lepturinae</taxon>
        <taxon>Rhagiini</taxon>
        <taxon>Rhamnusium</taxon>
    </lineage>
</organism>
<evidence type="ECO:0000313" key="4">
    <source>
        <dbReference type="Proteomes" id="UP001162156"/>
    </source>
</evidence>
<feature type="transmembrane region" description="Helical" evidence="2">
    <location>
        <begin position="38"/>
        <end position="60"/>
    </location>
</feature>
<keyword evidence="1" id="KW-0808">Transferase</keyword>
<accession>A0AAV8WTC5</accession>
<dbReference type="Pfam" id="PF00201">
    <property type="entry name" value="UDPGT"/>
    <property type="match status" value="1"/>
</dbReference>